<sequence length="196" mass="20866">MKSRKEKAKASGIRRKVAVVIVSLTVAVAATTGMAYADADIAGTLSSWFGKKTDIAMQSLAQSVSSETDKQKARLKEELKLRLEASSQELDAYTDEQKKLYAQAIEQYADALIAGMSIDNTQDREQIRRKLLTIADSAKAAMSALAESYAPPAESYVPPADRPAGEAPAEARDGPGAPQTPQTQGSPSVADAVYDS</sequence>
<evidence type="ECO:0008006" key="6">
    <source>
        <dbReference type="Google" id="ProtNLM"/>
    </source>
</evidence>
<keyword evidence="3" id="KW-0732">Signal</keyword>
<feature type="signal peptide" evidence="3">
    <location>
        <begin position="1"/>
        <end position="37"/>
    </location>
</feature>
<gene>
    <name evidence="4" type="ORF">KB449_33300</name>
</gene>
<feature type="region of interest" description="Disordered" evidence="2">
    <location>
        <begin position="148"/>
        <end position="196"/>
    </location>
</feature>
<dbReference type="EMBL" id="JAGRPV010000001">
    <property type="protein sequence ID" value="MDI4649852.1"/>
    <property type="molecule type" value="Genomic_DNA"/>
</dbReference>
<reference evidence="4" key="1">
    <citation type="submission" date="2023-04" db="EMBL/GenBank/DDBJ databases">
        <title>Comparative genomic analysis of Cohnella hashimotonis sp. nov., isolated from the International Space Station.</title>
        <authorList>
            <person name="Venkateswaran K."/>
            <person name="Simpson A."/>
        </authorList>
    </citation>
    <scope>NUCLEOTIDE SEQUENCE</scope>
    <source>
        <strain evidence="4">F6_2S_P_1</strain>
    </source>
</reference>
<evidence type="ECO:0000256" key="3">
    <source>
        <dbReference type="SAM" id="SignalP"/>
    </source>
</evidence>
<name>A0ABT6TSM6_9BACL</name>
<evidence type="ECO:0000256" key="2">
    <source>
        <dbReference type="SAM" id="MobiDB-lite"/>
    </source>
</evidence>
<keyword evidence="5" id="KW-1185">Reference proteome</keyword>
<evidence type="ECO:0000256" key="1">
    <source>
        <dbReference type="SAM" id="Coils"/>
    </source>
</evidence>
<dbReference type="RefSeq" id="WP_282912456.1">
    <property type="nucleotide sequence ID" value="NZ_JAGRPV010000001.1"/>
</dbReference>
<evidence type="ECO:0000313" key="5">
    <source>
        <dbReference type="Proteomes" id="UP001161691"/>
    </source>
</evidence>
<accession>A0ABT6TSM6</accession>
<dbReference type="Proteomes" id="UP001161691">
    <property type="component" value="Unassembled WGS sequence"/>
</dbReference>
<protein>
    <recommendedName>
        <fullName evidence="6">Molecular chaperone Skp</fullName>
    </recommendedName>
</protein>
<evidence type="ECO:0000313" key="4">
    <source>
        <dbReference type="EMBL" id="MDI4649852.1"/>
    </source>
</evidence>
<keyword evidence="1" id="KW-0175">Coiled coil</keyword>
<feature type="coiled-coil region" evidence="1">
    <location>
        <begin position="76"/>
        <end position="103"/>
    </location>
</feature>
<comment type="caution">
    <text evidence="4">The sequence shown here is derived from an EMBL/GenBank/DDBJ whole genome shotgun (WGS) entry which is preliminary data.</text>
</comment>
<organism evidence="4 5">
    <name type="scientific">Cohnella hashimotonis</name>
    <dbReference type="NCBI Taxonomy" id="2826895"/>
    <lineage>
        <taxon>Bacteria</taxon>
        <taxon>Bacillati</taxon>
        <taxon>Bacillota</taxon>
        <taxon>Bacilli</taxon>
        <taxon>Bacillales</taxon>
        <taxon>Paenibacillaceae</taxon>
        <taxon>Cohnella</taxon>
    </lineage>
</organism>
<proteinExistence type="predicted"/>
<feature type="chain" id="PRO_5047177428" description="Molecular chaperone Skp" evidence="3">
    <location>
        <begin position="38"/>
        <end position="196"/>
    </location>
</feature>